<keyword evidence="1" id="KW-0472">Membrane</keyword>
<dbReference type="EC" id="3.4.21.53" evidence="2"/>
<evidence type="ECO:0000256" key="1">
    <source>
        <dbReference type="SAM" id="Phobius"/>
    </source>
</evidence>
<dbReference type="EMBL" id="KE665920">
    <property type="protein sequence ID" value="ERE88412.1"/>
    <property type="molecule type" value="Genomic_DNA"/>
</dbReference>
<reference evidence="3" key="1">
    <citation type="journal article" date="2013" name="Nat. Biotechnol.">
        <title>Chinese hamster genome sequenced from sorted chromosomes.</title>
        <authorList>
            <person name="Brinkrolf K."/>
            <person name="Rupp O."/>
            <person name="Laux H."/>
            <person name="Kollin F."/>
            <person name="Ernst W."/>
            <person name="Linke B."/>
            <person name="Kofler R."/>
            <person name="Romand S."/>
            <person name="Hesse F."/>
            <person name="Budach W.E."/>
            <person name="Galosy S."/>
            <person name="Muller D."/>
            <person name="Noll T."/>
            <person name="Wienberg J."/>
            <person name="Jostock T."/>
            <person name="Leonard M."/>
            <person name="Grillari J."/>
            <person name="Tauch A."/>
            <person name="Goesmann A."/>
            <person name="Helk B."/>
            <person name="Mott J.E."/>
            <person name="Puhler A."/>
            <person name="Borth N."/>
        </authorList>
    </citation>
    <scope>NUCLEOTIDE SEQUENCE [LARGE SCALE GENOMIC DNA]</scope>
    <source>
        <strain evidence="3">17A/GY</strain>
    </source>
</reference>
<sequence length="89" mass="9487">MEEDFIWSQGHGPGMAKALFYLLLGAQVVGVATLLVTVDRTGVQASVALEADHLVTVVLLGKLTKGWLDDATTKVKHQVQGGLFLDVVV</sequence>
<name>A0A061IM96_CRIGR</name>
<proteinExistence type="predicted"/>
<keyword evidence="2" id="KW-0378">Hydrolase</keyword>
<feature type="transmembrane region" description="Helical" evidence="1">
    <location>
        <begin position="18"/>
        <end position="38"/>
    </location>
</feature>
<dbReference type="AlphaFoldDB" id="A0A061IM96"/>
<gene>
    <name evidence="2" type="ORF">H671_1g3081</name>
</gene>
<dbReference type="GO" id="GO:0006508">
    <property type="term" value="P:proteolysis"/>
    <property type="evidence" value="ECO:0007669"/>
    <property type="project" value="UniProtKB-KW"/>
</dbReference>
<protein>
    <submittedName>
        <fullName evidence="2">ATP-dependent Lon protease</fullName>
        <ecNumber evidence="2">3.4.21.53</ecNumber>
    </submittedName>
</protein>
<keyword evidence="1" id="KW-1133">Transmembrane helix</keyword>
<accession>A0A061IM96</accession>
<organism evidence="2 3">
    <name type="scientific">Cricetulus griseus</name>
    <name type="common">Chinese hamster</name>
    <name type="synonym">Cricetulus barabensis griseus</name>
    <dbReference type="NCBI Taxonomy" id="10029"/>
    <lineage>
        <taxon>Eukaryota</taxon>
        <taxon>Metazoa</taxon>
        <taxon>Chordata</taxon>
        <taxon>Craniata</taxon>
        <taxon>Vertebrata</taxon>
        <taxon>Euteleostomi</taxon>
        <taxon>Mammalia</taxon>
        <taxon>Eutheria</taxon>
        <taxon>Euarchontoglires</taxon>
        <taxon>Glires</taxon>
        <taxon>Rodentia</taxon>
        <taxon>Myomorpha</taxon>
        <taxon>Muroidea</taxon>
        <taxon>Cricetidae</taxon>
        <taxon>Cricetinae</taxon>
        <taxon>Cricetulus</taxon>
    </lineage>
</organism>
<keyword evidence="1" id="KW-0812">Transmembrane</keyword>
<keyword evidence="2" id="KW-0645">Protease</keyword>
<evidence type="ECO:0000313" key="3">
    <source>
        <dbReference type="Proteomes" id="UP000030759"/>
    </source>
</evidence>
<dbReference type="Proteomes" id="UP000030759">
    <property type="component" value="Unassembled WGS sequence"/>
</dbReference>
<evidence type="ECO:0000313" key="2">
    <source>
        <dbReference type="EMBL" id="ERE88412.1"/>
    </source>
</evidence>
<dbReference type="GO" id="GO:0004252">
    <property type="term" value="F:serine-type endopeptidase activity"/>
    <property type="evidence" value="ECO:0007669"/>
    <property type="project" value="UniProtKB-EC"/>
</dbReference>